<feature type="domain" description="Histidine kinase" evidence="9">
    <location>
        <begin position="182"/>
        <end position="403"/>
    </location>
</feature>
<dbReference type="SUPFAM" id="SSF55874">
    <property type="entry name" value="ATPase domain of HSP90 chaperone/DNA topoisomerase II/histidine kinase"/>
    <property type="match status" value="2"/>
</dbReference>
<evidence type="ECO:0000256" key="5">
    <source>
        <dbReference type="ARBA" id="ARBA00022679"/>
    </source>
</evidence>
<dbReference type="PANTHER" id="PTHR43711:SF1">
    <property type="entry name" value="HISTIDINE KINASE 1"/>
    <property type="match status" value="1"/>
</dbReference>
<dbReference type="Proteomes" id="UP000523079">
    <property type="component" value="Unassembled WGS sequence"/>
</dbReference>
<evidence type="ECO:0000256" key="6">
    <source>
        <dbReference type="ARBA" id="ARBA00022777"/>
    </source>
</evidence>
<dbReference type="InterPro" id="IPR003661">
    <property type="entry name" value="HisK_dim/P_dom"/>
</dbReference>
<comment type="subcellular location">
    <subcellularLocation>
        <location evidence="2">Cell membrane</location>
    </subcellularLocation>
</comment>
<dbReference type="Gene3D" id="3.30.565.10">
    <property type="entry name" value="Histidine kinase-like ATPase, C-terminal domain"/>
    <property type="match status" value="2"/>
</dbReference>
<organism evidence="10 11">
    <name type="scientific">Microlunatus kandeliicorticis</name>
    <dbReference type="NCBI Taxonomy" id="1759536"/>
    <lineage>
        <taxon>Bacteria</taxon>
        <taxon>Bacillati</taxon>
        <taxon>Actinomycetota</taxon>
        <taxon>Actinomycetes</taxon>
        <taxon>Propionibacteriales</taxon>
        <taxon>Propionibacteriaceae</taxon>
        <taxon>Microlunatus</taxon>
    </lineage>
</organism>
<evidence type="ECO:0000313" key="11">
    <source>
        <dbReference type="Proteomes" id="UP000523079"/>
    </source>
</evidence>
<feature type="region of interest" description="Disordered" evidence="8">
    <location>
        <begin position="382"/>
        <end position="467"/>
    </location>
</feature>
<reference evidence="10 11" key="1">
    <citation type="submission" date="2020-07" db="EMBL/GenBank/DDBJ databases">
        <title>Sequencing the genomes of 1000 actinobacteria strains.</title>
        <authorList>
            <person name="Klenk H.-P."/>
        </authorList>
    </citation>
    <scope>NUCLEOTIDE SEQUENCE [LARGE SCALE GENOMIC DNA]</scope>
    <source>
        <strain evidence="10 11">DSM 100723</strain>
    </source>
</reference>
<evidence type="ECO:0000256" key="8">
    <source>
        <dbReference type="SAM" id="MobiDB-lite"/>
    </source>
</evidence>
<feature type="compositionally biased region" description="Acidic residues" evidence="8">
    <location>
        <begin position="404"/>
        <end position="421"/>
    </location>
</feature>
<protein>
    <recommendedName>
        <fullName evidence="3">histidine kinase</fullName>
        <ecNumber evidence="3">2.7.13.3</ecNumber>
    </recommendedName>
</protein>
<dbReference type="InterPro" id="IPR050736">
    <property type="entry name" value="Sensor_HK_Regulatory"/>
</dbReference>
<keyword evidence="11" id="KW-1185">Reference proteome</keyword>
<dbReference type="SMART" id="SM00387">
    <property type="entry name" value="HATPase_c"/>
    <property type="match status" value="2"/>
</dbReference>
<sequence>MDGSSDRTLGPLLSTAVLDMVHRLTGFPTAYLVAVDAGQDRREVLVASTRHAADAQPGPRPDLEPGDARRWQGSLEQQAVDAGIWATADVGRELGGSRTPVRSLVAVPVYGPDTGPDAAPVAVLCAADPASREVPDAVRTALTALTQLVADQWRVDRDHADQLERLVQAESRSTEQSLRLSEDEHKLKTPLAVVNGWTELLVGDWDDLTPEHRDRAVRTVLRAVATARDQASQLLADARRGDAGPLSDQLASAPLDLSALLERLAGQLDGVRTSGQRLRTAIEPGLWVLGDRDAVWQLVWHLAENAVKYSPGGGTITLAGRRTDVGTGPGEIEVTVDDEGIGVPVDVDVFTPFVRGAGVGAIKGTGLGLHIVRRLVTASGGTVTAARRPTGGSRFTVRLPSIDPSDDQAEPASEWESESESGAESGSEDAGSARHVPDGVVLPSAEPRVDVPPAPTASARPGQPRDWRRVDPAVLDLVHELTGLDTTYISELAPPDDLVMVEAEARGAIELTAGEVVSWPDSVCRSALDRGIWATTDAQHDLPDSPVARSMDLRTYVGVPIVAADQQVVGTLCGIGREAVTVPPTVRPVLLVLAQLVAEQWDRGRLRDGELGQAAAAAVRLREHAWRLEGAARRLLAALDTVERELQRLLVPVDPDERRRVLGLVAGAARAAVVQVERLLDAGRSGSRAPAPVAAPFALEPLIATAADDLAAVSGRPVDRDLTPGLVVTGDPDAVRQALWHLTDNAVRYSPEGSAIELVLAADPGGRWARIVVGDRGPGLDPAIDAFAPVVRASQAQTSGETTVGTAGPARSAGLGLHIVRTLVGALGGTVAVHPRPGGGSRFTIALPLTASDPASDPTTPVA</sequence>
<keyword evidence="6 10" id="KW-0418">Kinase</keyword>
<dbReference type="InterPro" id="IPR036097">
    <property type="entry name" value="HisK_dim/P_sf"/>
</dbReference>
<feature type="domain" description="Histidine kinase" evidence="9">
    <location>
        <begin position="630"/>
        <end position="851"/>
    </location>
</feature>
<evidence type="ECO:0000256" key="7">
    <source>
        <dbReference type="ARBA" id="ARBA00023012"/>
    </source>
</evidence>
<comment type="catalytic activity">
    <reaction evidence="1">
        <text>ATP + protein L-histidine = ADP + protein N-phospho-L-histidine.</text>
        <dbReference type="EC" id="2.7.13.3"/>
    </reaction>
</comment>
<keyword evidence="5" id="KW-0808">Transferase</keyword>
<dbReference type="PRINTS" id="PR00344">
    <property type="entry name" value="BCTRLSENSOR"/>
</dbReference>
<dbReference type="SUPFAM" id="SSF47384">
    <property type="entry name" value="Homodimeric domain of signal transducing histidine kinase"/>
    <property type="match status" value="1"/>
</dbReference>
<dbReference type="InterPro" id="IPR003594">
    <property type="entry name" value="HATPase_dom"/>
</dbReference>
<dbReference type="GO" id="GO:0005886">
    <property type="term" value="C:plasma membrane"/>
    <property type="evidence" value="ECO:0007669"/>
    <property type="project" value="UniProtKB-SubCell"/>
</dbReference>
<evidence type="ECO:0000259" key="9">
    <source>
        <dbReference type="PROSITE" id="PS50109"/>
    </source>
</evidence>
<gene>
    <name evidence="10" type="ORF">FHX74_000192</name>
</gene>
<keyword evidence="7" id="KW-0902">Two-component regulatory system</keyword>
<dbReference type="Pfam" id="PF01590">
    <property type="entry name" value="GAF"/>
    <property type="match status" value="1"/>
</dbReference>
<evidence type="ECO:0000313" key="10">
    <source>
        <dbReference type="EMBL" id="MBA8792598.1"/>
    </source>
</evidence>
<proteinExistence type="predicted"/>
<dbReference type="Pfam" id="PF02518">
    <property type="entry name" value="HATPase_c"/>
    <property type="match status" value="2"/>
</dbReference>
<dbReference type="InterPro" id="IPR003018">
    <property type="entry name" value="GAF"/>
</dbReference>
<dbReference type="InterPro" id="IPR005467">
    <property type="entry name" value="His_kinase_dom"/>
</dbReference>
<dbReference type="RefSeq" id="WP_182558229.1">
    <property type="nucleotide sequence ID" value="NZ_JACGWT010000001.1"/>
</dbReference>
<comment type="caution">
    <text evidence="10">The sequence shown here is derived from an EMBL/GenBank/DDBJ whole genome shotgun (WGS) entry which is preliminary data.</text>
</comment>
<dbReference type="AlphaFoldDB" id="A0A7W3P485"/>
<feature type="region of interest" description="Disordered" evidence="8">
    <location>
        <begin position="49"/>
        <end position="68"/>
    </location>
</feature>
<dbReference type="PROSITE" id="PS50109">
    <property type="entry name" value="HIS_KIN"/>
    <property type="match status" value="2"/>
</dbReference>
<evidence type="ECO:0000256" key="4">
    <source>
        <dbReference type="ARBA" id="ARBA00022553"/>
    </source>
</evidence>
<evidence type="ECO:0000256" key="3">
    <source>
        <dbReference type="ARBA" id="ARBA00012438"/>
    </source>
</evidence>
<accession>A0A7W3P485</accession>
<dbReference type="EMBL" id="JACGWT010000001">
    <property type="protein sequence ID" value="MBA8792598.1"/>
    <property type="molecule type" value="Genomic_DNA"/>
</dbReference>
<dbReference type="InterPro" id="IPR004358">
    <property type="entry name" value="Sig_transdc_His_kin-like_C"/>
</dbReference>
<evidence type="ECO:0000256" key="1">
    <source>
        <dbReference type="ARBA" id="ARBA00000085"/>
    </source>
</evidence>
<evidence type="ECO:0000256" key="2">
    <source>
        <dbReference type="ARBA" id="ARBA00004236"/>
    </source>
</evidence>
<name>A0A7W3P485_9ACTN</name>
<dbReference type="SUPFAM" id="SSF55781">
    <property type="entry name" value="GAF domain-like"/>
    <property type="match status" value="2"/>
</dbReference>
<dbReference type="GO" id="GO:0000155">
    <property type="term" value="F:phosphorelay sensor kinase activity"/>
    <property type="evidence" value="ECO:0007669"/>
    <property type="project" value="InterPro"/>
</dbReference>
<dbReference type="EC" id="2.7.13.3" evidence="3"/>
<dbReference type="InterPro" id="IPR036890">
    <property type="entry name" value="HATPase_C_sf"/>
</dbReference>
<dbReference type="CDD" id="cd00082">
    <property type="entry name" value="HisKA"/>
    <property type="match status" value="1"/>
</dbReference>
<dbReference type="PANTHER" id="PTHR43711">
    <property type="entry name" value="TWO-COMPONENT HISTIDINE KINASE"/>
    <property type="match status" value="1"/>
</dbReference>
<keyword evidence="4" id="KW-0597">Phosphoprotein</keyword>